<name>A0A150SXS3_SORCE</name>
<comment type="caution">
    <text evidence="3">The sequence shown here is derived from an EMBL/GenBank/DDBJ whole genome shotgun (WGS) entry which is preliminary data.</text>
</comment>
<evidence type="ECO:0000259" key="2">
    <source>
        <dbReference type="Pfam" id="PF13091"/>
    </source>
</evidence>
<evidence type="ECO:0000256" key="1">
    <source>
        <dbReference type="SAM" id="MobiDB-lite"/>
    </source>
</evidence>
<feature type="domain" description="Phospholipase D-like" evidence="2">
    <location>
        <begin position="60"/>
        <end position="125"/>
    </location>
</feature>
<dbReference type="Gene3D" id="3.30.870.10">
    <property type="entry name" value="Endonuclease Chain A"/>
    <property type="match status" value="1"/>
</dbReference>
<dbReference type="InterPro" id="IPR025202">
    <property type="entry name" value="PLD-like_dom"/>
</dbReference>
<dbReference type="SUPFAM" id="SSF56024">
    <property type="entry name" value="Phospholipase D/nuclease"/>
    <property type="match status" value="1"/>
</dbReference>
<reference evidence="3 4" key="1">
    <citation type="submission" date="2014-02" db="EMBL/GenBank/DDBJ databases">
        <title>The small core and large imbalanced accessory genome model reveals a collaborative survival strategy of Sorangium cellulosum strains in nature.</title>
        <authorList>
            <person name="Han K."/>
            <person name="Peng R."/>
            <person name="Blom J."/>
            <person name="Li Y.-Z."/>
        </authorList>
    </citation>
    <scope>NUCLEOTIDE SEQUENCE [LARGE SCALE GENOMIC DNA]</scope>
    <source>
        <strain evidence="3 4">So0149</strain>
    </source>
</reference>
<dbReference type="Pfam" id="PF13091">
    <property type="entry name" value="PLDc_2"/>
    <property type="match status" value="1"/>
</dbReference>
<dbReference type="AlphaFoldDB" id="A0A150SXS3"/>
<proteinExistence type="predicted"/>
<dbReference type="CDD" id="cd09117">
    <property type="entry name" value="PLDc_Bfil_DEXD_like"/>
    <property type="match status" value="1"/>
</dbReference>
<protein>
    <recommendedName>
        <fullName evidence="2">Phospholipase D-like domain-containing protein</fullName>
    </recommendedName>
</protein>
<evidence type="ECO:0000313" key="3">
    <source>
        <dbReference type="EMBL" id="KYF97226.1"/>
    </source>
</evidence>
<gene>
    <name evidence="3" type="ORF">BE18_23430</name>
</gene>
<accession>A0A150SXS3</accession>
<organism evidence="3 4">
    <name type="scientific">Sorangium cellulosum</name>
    <name type="common">Polyangium cellulosum</name>
    <dbReference type="NCBI Taxonomy" id="56"/>
    <lineage>
        <taxon>Bacteria</taxon>
        <taxon>Pseudomonadati</taxon>
        <taxon>Myxococcota</taxon>
        <taxon>Polyangia</taxon>
        <taxon>Polyangiales</taxon>
        <taxon>Polyangiaceae</taxon>
        <taxon>Sorangium</taxon>
    </lineage>
</organism>
<feature type="region of interest" description="Disordered" evidence="1">
    <location>
        <begin position="150"/>
        <end position="173"/>
    </location>
</feature>
<dbReference type="EMBL" id="JEMC01001437">
    <property type="protein sequence ID" value="KYF97226.1"/>
    <property type="molecule type" value="Genomic_DNA"/>
</dbReference>
<sequence>MGTEFIASSVWSRITKLARRVPGDVAVAYFARGARKLLPLKPGSRLVVDASERAVKSGQTDPAELLYFINRSVAVHSVENLHAKVFVFADTVVLGSMNVSRRSASVLQEAAVLTSSRAVVAEARRFVASHLGEEVTAEHARRLKTIYKPPQVGHAPRSTPRQRSTKGGVPEHPPLWVVPLTTDNWDEDDEREAKRARPAAARRVRGGSEKLQEFAWVGASLCEHLEKGHLVLQVVKAGRQWHAYQAAHVIEIRHFQGPTGARRMVVFLAARLHAHRKDLRVVRAALGGHQRVLPNGWTPRLVRVPAAAHALLNLWGSGGGRRK</sequence>
<dbReference type="Proteomes" id="UP000075515">
    <property type="component" value="Unassembled WGS sequence"/>
</dbReference>
<evidence type="ECO:0000313" key="4">
    <source>
        <dbReference type="Proteomes" id="UP000075515"/>
    </source>
</evidence>